<evidence type="ECO:0000259" key="1">
    <source>
        <dbReference type="PROSITE" id="PS51837"/>
    </source>
</evidence>
<sequence length="103" mass="11545">MTQPTVAFVQQQFGDIPVRCRFVLPCLCFIPFCMDGAKDVIHICPNCHQQIARYNHHSTAAAAPRDDIPTSKTTLALTLTLIVSCPDTPRRRLQLLDPDRILS</sequence>
<dbReference type="InterPro" id="IPR006629">
    <property type="entry name" value="LITAF"/>
</dbReference>
<dbReference type="AlphaFoldDB" id="A0AAE1D9E7"/>
<proteinExistence type="predicted"/>
<evidence type="ECO:0000313" key="3">
    <source>
        <dbReference type="Proteomes" id="UP001283361"/>
    </source>
</evidence>
<comment type="caution">
    <text evidence="2">The sequence shown here is derived from an EMBL/GenBank/DDBJ whole genome shotgun (WGS) entry which is preliminary data.</text>
</comment>
<reference evidence="2" key="1">
    <citation type="journal article" date="2023" name="G3 (Bethesda)">
        <title>A reference genome for the long-term kleptoplast-retaining sea slug Elysia crispata morphotype clarki.</title>
        <authorList>
            <person name="Eastman K.E."/>
            <person name="Pendleton A.L."/>
            <person name="Shaikh M.A."/>
            <person name="Suttiyut T."/>
            <person name="Ogas R."/>
            <person name="Tomko P."/>
            <person name="Gavelis G."/>
            <person name="Widhalm J.R."/>
            <person name="Wisecaver J.H."/>
        </authorList>
    </citation>
    <scope>NUCLEOTIDE SEQUENCE</scope>
    <source>
        <strain evidence="2">ECLA1</strain>
    </source>
</reference>
<evidence type="ECO:0000313" key="2">
    <source>
        <dbReference type="EMBL" id="KAK3762122.1"/>
    </source>
</evidence>
<name>A0AAE1D9E7_9GAST</name>
<feature type="domain" description="LITAF" evidence="1">
    <location>
        <begin position="1"/>
        <end position="56"/>
    </location>
</feature>
<protein>
    <recommendedName>
        <fullName evidence="1">LITAF domain-containing protein</fullName>
    </recommendedName>
</protein>
<dbReference type="Proteomes" id="UP001283361">
    <property type="component" value="Unassembled WGS sequence"/>
</dbReference>
<gene>
    <name evidence="2" type="ORF">RRG08_024932</name>
</gene>
<accession>A0AAE1D9E7</accession>
<keyword evidence="3" id="KW-1185">Reference proteome</keyword>
<dbReference type="PROSITE" id="PS51837">
    <property type="entry name" value="LITAF"/>
    <property type="match status" value="1"/>
</dbReference>
<dbReference type="EMBL" id="JAWDGP010004758">
    <property type="protein sequence ID" value="KAK3762122.1"/>
    <property type="molecule type" value="Genomic_DNA"/>
</dbReference>
<organism evidence="2 3">
    <name type="scientific">Elysia crispata</name>
    <name type="common">lettuce slug</name>
    <dbReference type="NCBI Taxonomy" id="231223"/>
    <lineage>
        <taxon>Eukaryota</taxon>
        <taxon>Metazoa</taxon>
        <taxon>Spiralia</taxon>
        <taxon>Lophotrochozoa</taxon>
        <taxon>Mollusca</taxon>
        <taxon>Gastropoda</taxon>
        <taxon>Heterobranchia</taxon>
        <taxon>Euthyneura</taxon>
        <taxon>Panpulmonata</taxon>
        <taxon>Sacoglossa</taxon>
        <taxon>Placobranchoidea</taxon>
        <taxon>Plakobranchidae</taxon>
        <taxon>Elysia</taxon>
    </lineage>
</organism>
<dbReference type="Pfam" id="PF10601">
    <property type="entry name" value="zf-LITAF-like"/>
    <property type="match status" value="1"/>
</dbReference>